<evidence type="ECO:0000256" key="3">
    <source>
        <dbReference type="ARBA" id="ARBA00023163"/>
    </source>
</evidence>
<dbReference type="PROSITE" id="PS50977">
    <property type="entry name" value="HTH_TETR_2"/>
    <property type="match status" value="1"/>
</dbReference>
<keyword evidence="2 4" id="KW-0238">DNA-binding</keyword>
<evidence type="ECO:0000313" key="6">
    <source>
        <dbReference type="EMBL" id="MBN3546030.1"/>
    </source>
</evidence>
<gene>
    <name evidence="6" type="ORF">JYA64_12040</name>
</gene>
<accession>A0ABS2ZDM2</accession>
<feature type="domain" description="HTH tetR-type" evidence="5">
    <location>
        <begin position="5"/>
        <end position="65"/>
    </location>
</feature>
<keyword evidence="1" id="KW-0805">Transcription regulation</keyword>
<dbReference type="EMBL" id="JAFHKS010000043">
    <property type="protein sequence ID" value="MBN3546030.1"/>
    <property type="molecule type" value="Genomic_DNA"/>
</dbReference>
<proteinExistence type="predicted"/>
<dbReference type="PRINTS" id="PR00455">
    <property type="entry name" value="HTHTETR"/>
</dbReference>
<evidence type="ECO:0000259" key="5">
    <source>
        <dbReference type="PROSITE" id="PS50977"/>
    </source>
</evidence>
<dbReference type="Pfam" id="PF00440">
    <property type="entry name" value="TetR_N"/>
    <property type="match status" value="1"/>
</dbReference>
<dbReference type="SUPFAM" id="SSF46689">
    <property type="entry name" value="Homeodomain-like"/>
    <property type="match status" value="1"/>
</dbReference>
<dbReference type="Pfam" id="PF16925">
    <property type="entry name" value="TetR_C_13"/>
    <property type="match status" value="1"/>
</dbReference>
<reference evidence="6 7" key="1">
    <citation type="submission" date="2021-01" db="EMBL/GenBank/DDBJ databases">
        <title>Genome Sequencing of Type Strains.</title>
        <authorList>
            <person name="Lemaire J.F."/>
            <person name="Inderbitzin P."/>
            <person name="Collins S.B."/>
            <person name="Wespe N."/>
            <person name="Knight-Connoni V."/>
        </authorList>
    </citation>
    <scope>NUCLEOTIDE SEQUENCE [LARGE SCALE GENOMIC DNA]</scope>
    <source>
        <strain evidence="6 7">DSM 14730</strain>
    </source>
</reference>
<evidence type="ECO:0000313" key="7">
    <source>
        <dbReference type="Proteomes" id="UP001319060"/>
    </source>
</evidence>
<dbReference type="SUPFAM" id="SSF48498">
    <property type="entry name" value="Tetracyclin repressor-like, C-terminal domain"/>
    <property type="match status" value="1"/>
</dbReference>
<protein>
    <submittedName>
        <fullName evidence="6">TetR/AcrR family transcriptional regulator</fullName>
    </submittedName>
</protein>
<sequence>MRKGQLTKEHIIRESAGLFNTKGYTGASLSEIIDRCGIRKGGIYNHFENKDEIALAAFDYSFSQILSFLSKTLENAPNSKERLLAICRVYIDIIENNSIEGGCPILNTAIESDDGHPLLKERAQNAMKMFIDRLTMIIVKGIENKEFRNDINPEEVCTYIIAVVEGGVMLSKLFDDSKYLRHCTNNVVQYIEVQMLNNNI</sequence>
<comment type="caution">
    <text evidence="6">The sequence shown here is derived from an EMBL/GenBank/DDBJ whole genome shotgun (WGS) entry which is preliminary data.</text>
</comment>
<name>A0ABS2ZDM2_9BACL</name>
<dbReference type="PANTHER" id="PTHR47506:SF3">
    <property type="entry name" value="HTH-TYPE TRANSCRIPTIONAL REGULATOR LMRA"/>
    <property type="match status" value="1"/>
</dbReference>
<keyword evidence="7" id="KW-1185">Reference proteome</keyword>
<feature type="DNA-binding region" description="H-T-H motif" evidence="4">
    <location>
        <begin position="28"/>
        <end position="47"/>
    </location>
</feature>
<dbReference type="InterPro" id="IPR009057">
    <property type="entry name" value="Homeodomain-like_sf"/>
</dbReference>
<keyword evidence="3" id="KW-0804">Transcription</keyword>
<dbReference type="InterPro" id="IPR036271">
    <property type="entry name" value="Tet_transcr_reg_TetR-rel_C_sf"/>
</dbReference>
<organism evidence="6 7">
    <name type="scientific">Fictibacillus barbaricus</name>
    <dbReference type="NCBI Taxonomy" id="182136"/>
    <lineage>
        <taxon>Bacteria</taxon>
        <taxon>Bacillati</taxon>
        <taxon>Bacillota</taxon>
        <taxon>Bacilli</taxon>
        <taxon>Bacillales</taxon>
        <taxon>Fictibacillaceae</taxon>
        <taxon>Fictibacillus</taxon>
    </lineage>
</organism>
<evidence type="ECO:0000256" key="1">
    <source>
        <dbReference type="ARBA" id="ARBA00023015"/>
    </source>
</evidence>
<evidence type="ECO:0000256" key="4">
    <source>
        <dbReference type="PROSITE-ProRule" id="PRU00335"/>
    </source>
</evidence>
<dbReference type="PANTHER" id="PTHR47506">
    <property type="entry name" value="TRANSCRIPTIONAL REGULATORY PROTEIN"/>
    <property type="match status" value="1"/>
</dbReference>
<dbReference type="Proteomes" id="UP001319060">
    <property type="component" value="Unassembled WGS sequence"/>
</dbReference>
<dbReference type="Gene3D" id="1.10.357.10">
    <property type="entry name" value="Tetracycline Repressor, domain 2"/>
    <property type="match status" value="1"/>
</dbReference>
<dbReference type="InterPro" id="IPR011075">
    <property type="entry name" value="TetR_C"/>
</dbReference>
<evidence type="ECO:0000256" key="2">
    <source>
        <dbReference type="ARBA" id="ARBA00023125"/>
    </source>
</evidence>
<dbReference type="RefSeq" id="WP_188402848.1">
    <property type="nucleotide sequence ID" value="NZ_BMCE01000002.1"/>
</dbReference>
<dbReference type="InterPro" id="IPR001647">
    <property type="entry name" value="HTH_TetR"/>
</dbReference>